<dbReference type="InterPro" id="IPR007037">
    <property type="entry name" value="SIP_rossman_dom"/>
</dbReference>
<evidence type="ECO:0000313" key="2">
    <source>
        <dbReference type="EMBL" id="SEK27691.1"/>
    </source>
</evidence>
<dbReference type="Pfam" id="PF08021">
    <property type="entry name" value="FAD_binding_9"/>
    <property type="match status" value="1"/>
</dbReference>
<dbReference type="SUPFAM" id="SSF63380">
    <property type="entry name" value="Riboflavin synthase domain-like"/>
    <property type="match status" value="1"/>
</dbReference>
<dbReference type="RefSeq" id="WP_072750089.1">
    <property type="nucleotide sequence ID" value="NZ_FOAW01000001.1"/>
</dbReference>
<dbReference type="InterPro" id="IPR017938">
    <property type="entry name" value="Riboflavin_synthase-like_b-brl"/>
</dbReference>
<dbReference type="GO" id="GO:0016491">
    <property type="term" value="F:oxidoreductase activity"/>
    <property type="evidence" value="ECO:0007669"/>
    <property type="project" value="InterPro"/>
</dbReference>
<dbReference type="PROSITE" id="PS51384">
    <property type="entry name" value="FAD_FR"/>
    <property type="match status" value="1"/>
</dbReference>
<dbReference type="PANTHER" id="PTHR30157:SF0">
    <property type="entry name" value="NADPH-DEPENDENT FERRIC-CHELATE REDUCTASE"/>
    <property type="match status" value="1"/>
</dbReference>
<evidence type="ECO:0000259" key="1">
    <source>
        <dbReference type="PROSITE" id="PS51384"/>
    </source>
</evidence>
<accession>A0A1H7FP11</accession>
<feature type="domain" description="FAD-binding FR-type" evidence="1">
    <location>
        <begin position="3"/>
        <end position="108"/>
    </location>
</feature>
<dbReference type="OrthoDB" id="9814826at2"/>
<keyword evidence="3" id="KW-1185">Reference proteome</keyword>
<dbReference type="InterPro" id="IPR039261">
    <property type="entry name" value="FNR_nucleotide-bd"/>
</dbReference>
<proteinExistence type="predicted"/>
<organism evidence="2 3">
    <name type="scientific">Rhodococcus maanshanensis</name>
    <dbReference type="NCBI Taxonomy" id="183556"/>
    <lineage>
        <taxon>Bacteria</taxon>
        <taxon>Bacillati</taxon>
        <taxon>Actinomycetota</taxon>
        <taxon>Actinomycetes</taxon>
        <taxon>Mycobacteriales</taxon>
        <taxon>Nocardiaceae</taxon>
        <taxon>Rhodococcus</taxon>
    </lineage>
</organism>
<dbReference type="Gene3D" id="3.40.50.80">
    <property type="entry name" value="Nucleotide-binding domain of ferredoxin-NADP reductase (FNR) module"/>
    <property type="match status" value="1"/>
</dbReference>
<gene>
    <name evidence="2" type="ORF">SAMN05444583_101242</name>
</gene>
<reference evidence="3" key="1">
    <citation type="submission" date="2016-10" db="EMBL/GenBank/DDBJ databases">
        <authorList>
            <person name="Varghese N."/>
            <person name="Submissions S."/>
        </authorList>
    </citation>
    <scope>NUCLEOTIDE SEQUENCE [LARGE SCALE GENOMIC DNA]</scope>
    <source>
        <strain evidence="3">DSM 44675</strain>
    </source>
</reference>
<dbReference type="InterPro" id="IPR013113">
    <property type="entry name" value="SIP_FAD-bd"/>
</dbReference>
<dbReference type="Proteomes" id="UP000198677">
    <property type="component" value="Unassembled WGS sequence"/>
</dbReference>
<dbReference type="AlphaFoldDB" id="A0A1H7FP11"/>
<dbReference type="InterPro" id="IPR039374">
    <property type="entry name" value="SIP_fam"/>
</dbReference>
<dbReference type="EMBL" id="FOAW01000001">
    <property type="protein sequence ID" value="SEK27691.1"/>
    <property type="molecule type" value="Genomic_DNA"/>
</dbReference>
<dbReference type="Pfam" id="PF04954">
    <property type="entry name" value="SIP"/>
    <property type="match status" value="1"/>
</dbReference>
<dbReference type="InterPro" id="IPR017927">
    <property type="entry name" value="FAD-bd_FR_type"/>
</dbReference>
<dbReference type="PANTHER" id="PTHR30157">
    <property type="entry name" value="FERRIC REDUCTASE, NADPH-DEPENDENT"/>
    <property type="match status" value="1"/>
</dbReference>
<name>A0A1H7FP11_9NOCA</name>
<evidence type="ECO:0000313" key="3">
    <source>
        <dbReference type="Proteomes" id="UP000198677"/>
    </source>
</evidence>
<protein>
    <submittedName>
        <fullName evidence="2">NADPH-dependent ferric siderophore reductase, contains FAD-binding and SIP domains</fullName>
    </submittedName>
</protein>
<dbReference type="Gene3D" id="2.40.30.10">
    <property type="entry name" value="Translation factors"/>
    <property type="match status" value="1"/>
</dbReference>
<sequence>MARRITTLTVSRIERLTPHLVRVYLGDPGFEEFVPNDFTDAYVKLIFGPDDDQVLRTYTVSSVDDENREVAIDFVVHGDEGVAAPWAASAQPGESVRLYGPGGAYAPRADADWHLIAGDESAIPAVAAAVAALPADAVARVVLEVAGPDDEVPLPSAAPVEVTWVHRGGGADEVGDDRAGDNAPLIDAVKAVPWLPGQPHVFIHGEAHAVMHGLRAYIRKERGVSAEWASISGYWRRGRTEEGFRVWKSELAAAENPERPR</sequence>
<dbReference type="CDD" id="cd06193">
    <property type="entry name" value="siderophore_interacting"/>
    <property type="match status" value="1"/>
</dbReference>